<evidence type="ECO:0000313" key="1">
    <source>
        <dbReference type="EMBL" id="GGF92632.1"/>
    </source>
</evidence>
<protein>
    <submittedName>
        <fullName evidence="1">Uncharacterized protein</fullName>
    </submittedName>
</protein>
<proteinExistence type="predicted"/>
<reference evidence="1" key="1">
    <citation type="journal article" date="2014" name="Int. J. Syst. Evol. Microbiol.">
        <title>Complete genome sequence of Corynebacterium casei LMG S-19264T (=DSM 44701T), isolated from a smear-ripened cheese.</title>
        <authorList>
            <consortium name="US DOE Joint Genome Institute (JGI-PGF)"/>
            <person name="Walter F."/>
            <person name="Albersmeier A."/>
            <person name="Kalinowski J."/>
            <person name="Ruckert C."/>
        </authorList>
    </citation>
    <scope>NUCLEOTIDE SEQUENCE</scope>
    <source>
        <strain evidence="1">CCM 7905</strain>
    </source>
</reference>
<dbReference type="AlphaFoldDB" id="A0A917FLN6"/>
<organism evidence="1 2">
    <name type="scientific">Rhodococcoides trifolii</name>
    <dbReference type="NCBI Taxonomy" id="908250"/>
    <lineage>
        <taxon>Bacteria</taxon>
        <taxon>Bacillati</taxon>
        <taxon>Actinomycetota</taxon>
        <taxon>Actinomycetes</taxon>
        <taxon>Mycobacteriales</taxon>
        <taxon>Nocardiaceae</taxon>
        <taxon>Rhodococcoides</taxon>
    </lineage>
</organism>
<reference evidence="1" key="2">
    <citation type="submission" date="2020-09" db="EMBL/GenBank/DDBJ databases">
        <authorList>
            <person name="Sun Q."/>
            <person name="Sedlacek I."/>
        </authorList>
    </citation>
    <scope>NUCLEOTIDE SEQUENCE</scope>
    <source>
        <strain evidence="1">CCM 7905</strain>
    </source>
</reference>
<accession>A0A917FLN6</accession>
<comment type="caution">
    <text evidence="1">The sequence shown here is derived from an EMBL/GenBank/DDBJ whole genome shotgun (WGS) entry which is preliminary data.</text>
</comment>
<keyword evidence="2" id="KW-1185">Reference proteome</keyword>
<dbReference type="EMBL" id="BMCU01000001">
    <property type="protein sequence ID" value="GGF92632.1"/>
    <property type="molecule type" value="Genomic_DNA"/>
</dbReference>
<dbReference type="Proteomes" id="UP000654257">
    <property type="component" value="Unassembled WGS sequence"/>
</dbReference>
<evidence type="ECO:0000313" key="2">
    <source>
        <dbReference type="Proteomes" id="UP000654257"/>
    </source>
</evidence>
<sequence length="76" mass="7847">MFLAVEDAAADVVVELDTAAVVDVAVAVELSLEPHAPTPKAAAVAITDAHTTVRTFELFIFSVLSLERPDNGVAGA</sequence>
<gene>
    <name evidence="1" type="ORF">GCM10007304_03100</name>
</gene>
<name>A0A917FLN6_9NOCA</name>